<sequence>MVSYTAKVKQFLSQDPIPLFIGGAWMKNSEDKIINVENPSDQSLLANVSKADANDTKSAIETADKAFAEWKNVSPEKRAAIINKFADLCERDAEELAQLEALDVGKVVNNARGFDVPFGVESLRYYANLIQKETFEKTLSIDGVESKSVRLPFGVVAFIFPWNFPLTLCMWGIGPALAAGNTVVVKPAEVTPLSTLYLGLLAKEAGIPDGVLNIIPADGPEAGEVLTSHPKVKCVSFTGSSRVGKIIGQACGFNLKPSKLELGGKGAAVVFDDADLDSAAVGLAGAITLNTGQVCCTATRWIIHEKVMDSFVEKVKKELEKTKIGPGMIEENEMGPVVSSKQLNTILDYIDKGVKEGAEVICGGARIKDANFDKGYYVAPTLLRGDEHNICFKEEIFGPVAYITSFIDEADAIRQVNSLDYGLANSVWTSDKKRAERVAKSMVSGNSWINAHNVFAYGLPYGGVNGSGNGGGVNSVQTLFDYTRALSIAEPVTI</sequence>
<name>A0ABX1S0Y0_9FLAO</name>
<gene>
    <name evidence="3" type="ORF">HHX25_18655</name>
</gene>
<evidence type="ECO:0000313" key="4">
    <source>
        <dbReference type="Proteomes" id="UP000746690"/>
    </source>
</evidence>
<dbReference type="Gene3D" id="3.40.605.10">
    <property type="entry name" value="Aldehyde Dehydrogenase, Chain A, domain 1"/>
    <property type="match status" value="1"/>
</dbReference>
<organism evidence="3 4">
    <name type="scientific">Flavivirga algicola</name>
    <dbReference type="NCBI Taxonomy" id="2729136"/>
    <lineage>
        <taxon>Bacteria</taxon>
        <taxon>Pseudomonadati</taxon>
        <taxon>Bacteroidota</taxon>
        <taxon>Flavobacteriia</taxon>
        <taxon>Flavobacteriales</taxon>
        <taxon>Flavobacteriaceae</taxon>
        <taxon>Flavivirga</taxon>
    </lineage>
</organism>
<dbReference type="Proteomes" id="UP000746690">
    <property type="component" value="Unassembled WGS sequence"/>
</dbReference>
<feature type="domain" description="Aldehyde dehydrogenase" evidence="2">
    <location>
        <begin position="25"/>
        <end position="484"/>
    </location>
</feature>
<protein>
    <submittedName>
        <fullName evidence="3">Aldehyde dehydrogenase</fullName>
    </submittedName>
</protein>
<dbReference type="SUPFAM" id="SSF53720">
    <property type="entry name" value="ALDH-like"/>
    <property type="match status" value="1"/>
</dbReference>
<dbReference type="InterPro" id="IPR016162">
    <property type="entry name" value="Ald_DH_N"/>
</dbReference>
<evidence type="ECO:0000259" key="2">
    <source>
        <dbReference type="Pfam" id="PF00171"/>
    </source>
</evidence>
<dbReference type="EMBL" id="JABBHF010000013">
    <property type="protein sequence ID" value="NMH89534.1"/>
    <property type="molecule type" value="Genomic_DNA"/>
</dbReference>
<reference evidence="3 4" key="1">
    <citation type="submission" date="2020-04" db="EMBL/GenBank/DDBJ databases">
        <title>A Flavivirga sp. nov.</title>
        <authorList>
            <person name="Sun X."/>
        </authorList>
    </citation>
    <scope>NUCLEOTIDE SEQUENCE [LARGE SCALE GENOMIC DNA]</scope>
    <source>
        <strain evidence="3 4">Y03</strain>
    </source>
</reference>
<dbReference type="RefSeq" id="WP_169676603.1">
    <property type="nucleotide sequence ID" value="NZ_JABBHF010000013.1"/>
</dbReference>
<dbReference type="PANTHER" id="PTHR11699">
    <property type="entry name" value="ALDEHYDE DEHYDROGENASE-RELATED"/>
    <property type="match status" value="1"/>
</dbReference>
<keyword evidence="1" id="KW-0560">Oxidoreductase</keyword>
<dbReference type="Gene3D" id="3.40.309.10">
    <property type="entry name" value="Aldehyde Dehydrogenase, Chain A, domain 2"/>
    <property type="match status" value="1"/>
</dbReference>
<evidence type="ECO:0000313" key="3">
    <source>
        <dbReference type="EMBL" id="NMH89534.1"/>
    </source>
</evidence>
<dbReference type="InterPro" id="IPR016161">
    <property type="entry name" value="Ald_DH/histidinol_DH"/>
</dbReference>
<proteinExistence type="predicted"/>
<dbReference type="Pfam" id="PF00171">
    <property type="entry name" value="Aldedh"/>
    <property type="match status" value="1"/>
</dbReference>
<keyword evidence="4" id="KW-1185">Reference proteome</keyword>
<accession>A0ABX1S0Y0</accession>
<dbReference type="InterPro" id="IPR015590">
    <property type="entry name" value="Aldehyde_DH_dom"/>
</dbReference>
<comment type="caution">
    <text evidence="3">The sequence shown here is derived from an EMBL/GenBank/DDBJ whole genome shotgun (WGS) entry which is preliminary data.</text>
</comment>
<evidence type="ECO:0000256" key="1">
    <source>
        <dbReference type="ARBA" id="ARBA00023002"/>
    </source>
</evidence>
<dbReference type="InterPro" id="IPR016163">
    <property type="entry name" value="Ald_DH_C"/>
</dbReference>